<organism evidence="1 2">
    <name type="scientific">Melaminivora suipulveris</name>
    <dbReference type="NCBI Taxonomy" id="2109913"/>
    <lineage>
        <taxon>Bacteria</taxon>
        <taxon>Pseudomonadati</taxon>
        <taxon>Pseudomonadota</taxon>
        <taxon>Betaproteobacteria</taxon>
        <taxon>Burkholderiales</taxon>
        <taxon>Comamonadaceae</taxon>
        <taxon>Melaminivora</taxon>
    </lineage>
</organism>
<accession>A0A2R3QA06</accession>
<evidence type="ECO:0000313" key="1">
    <source>
        <dbReference type="EMBL" id="AVO48591.1"/>
    </source>
</evidence>
<dbReference type="Proteomes" id="UP000237925">
    <property type="component" value="Chromosome"/>
</dbReference>
<evidence type="ECO:0000313" key="2">
    <source>
        <dbReference type="Proteomes" id="UP000237925"/>
    </source>
</evidence>
<dbReference type="AlphaFoldDB" id="A0A2R3QA06"/>
<name>A0A2R3QA06_9BURK</name>
<reference evidence="1 2" key="1">
    <citation type="submission" date="2018-03" db="EMBL/GenBank/DDBJ databases">
        <title>Genome sequencing of Melaminivora sp.</title>
        <authorList>
            <person name="Kim S.-J."/>
            <person name="Heo J."/>
            <person name="Ahn J.-H."/>
            <person name="Kwon S.-W."/>
        </authorList>
    </citation>
    <scope>NUCLEOTIDE SEQUENCE [LARGE SCALE GENOMIC DNA]</scope>
    <source>
        <strain evidence="1 2">SC2-9</strain>
    </source>
</reference>
<gene>
    <name evidence="1" type="ORF">C6568_04385</name>
</gene>
<proteinExistence type="predicted"/>
<dbReference type="EMBL" id="CP027667">
    <property type="protein sequence ID" value="AVO48591.1"/>
    <property type="molecule type" value="Genomic_DNA"/>
</dbReference>
<protein>
    <submittedName>
        <fullName evidence="1">Uncharacterized protein</fullName>
    </submittedName>
</protein>
<dbReference type="KEGG" id="mela:C6568_04385"/>
<keyword evidence="2" id="KW-1185">Reference proteome</keyword>
<sequence length="69" mass="7663">MQPPEAAALRARPGLRRQAWSRGPQPVLSNCCAIREGGRRQRRGAVLARRLLAWRVPVGALAPWGWPGR</sequence>